<dbReference type="InterPro" id="IPR001867">
    <property type="entry name" value="OmpR/PhoB-type_DNA-bd"/>
</dbReference>
<keyword evidence="3" id="KW-0805">Transcription regulation</keyword>
<keyword evidence="4 7" id="KW-0238">DNA-binding</keyword>
<dbReference type="InterPro" id="IPR016032">
    <property type="entry name" value="Sig_transdc_resp-reg_C-effctor"/>
</dbReference>
<dbReference type="Proteomes" id="UP000034877">
    <property type="component" value="Unassembled WGS sequence"/>
</dbReference>
<evidence type="ECO:0000256" key="6">
    <source>
        <dbReference type="PROSITE-ProRule" id="PRU00169"/>
    </source>
</evidence>
<keyword evidence="2" id="KW-0902">Two-component regulatory system</keyword>
<evidence type="ECO:0000256" key="4">
    <source>
        <dbReference type="ARBA" id="ARBA00023125"/>
    </source>
</evidence>
<protein>
    <submittedName>
        <fullName evidence="10">Two component transcriptional regulator, winged helix family</fullName>
    </submittedName>
</protein>
<dbReference type="SUPFAM" id="SSF46894">
    <property type="entry name" value="C-terminal effector domain of the bipartite response regulators"/>
    <property type="match status" value="1"/>
</dbReference>
<keyword evidence="5" id="KW-0804">Transcription</keyword>
<dbReference type="CDD" id="cd00383">
    <property type="entry name" value="trans_reg_C"/>
    <property type="match status" value="1"/>
</dbReference>
<dbReference type="FunFam" id="1.10.10.10:FF:000005">
    <property type="entry name" value="Two-component system response regulator"/>
    <property type="match status" value="1"/>
</dbReference>
<dbReference type="CDD" id="cd19935">
    <property type="entry name" value="REC_OmpR_CusR-like"/>
    <property type="match status" value="1"/>
</dbReference>
<dbReference type="InterPro" id="IPR001789">
    <property type="entry name" value="Sig_transdc_resp-reg_receiver"/>
</dbReference>
<dbReference type="GO" id="GO:0000976">
    <property type="term" value="F:transcription cis-regulatory region binding"/>
    <property type="evidence" value="ECO:0007669"/>
    <property type="project" value="TreeGrafter"/>
</dbReference>
<dbReference type="Gene3D" id="6.10.250.690">
    <property type="match status" value="1"/>
</dbReference>
<dbReference type="AlphaFoldDB" id="A0A0G1ULQ8"/>
<name>A0A0G1ULQ8_9BACT</name>
<keyword evidence="1 6" id="KW-0597">Phosphoprotein</keyword>
<dbReference type="GO" id="GO:0000156">
    <property type="term" value="F:phosphorelay response regulator activity"/>
    <property type="evidence" value="ECO:0007669"/>
    <property type="project" value="TreeGrafter"/>
</dbReference>
<proteinExistence type="predicted"/>
<dbReference type="PANTHER" id="PTHR48111">
    <property type="entry name" value="REGULATOR OF RPOS"/>
    <property type="match status" value="1"/>
</dbReference>
<dbReference type="GO" id="GO:0006355">
    <property type="term" value="P:regulation of DNA-templated transcription"/>
    <property type="evidence" value="ECO:0007669"/>
    <property type="project" value="InterPro"/>
</dbReference>
<dbReference type="GO" id="GO:0005829">
    <property type="term" value="C:cytosol"/>
    <property type="evidence" value="ECO:0007669"/>
    <property type="project" value="TreeGrafter"/>
</dbReference>
<sequence length="223" mass="25165">MRILIVEDEHRIANSIKKGLEQEHFAVDVAYSGSDGWDLAEGEEYDLIILDLMLPGIDGLEICRKLRRAGINTPVLMLTAKGQVQDRVTGLDTGADDYVTKPFAFEELLARMRALTRRPKVTLDPVLTTDDLSLDTKSYEVKRGIHLIKLTAKEFSLLEYLLRNSGNILAKEQIISHVWNYDADILPNTVEVNIRNLRNKIDRPFKGKKALIATVRGFGYKVG</sequence>
<dbReference type="InterPro" id="IPR011006">
    <property type="entry name" value="CheY-like_superfamily"/>
</dbReference>
<dbReference type="Gene3D" id="1.10.10.10">
    <property type="entry name" value="Winged helix-like DNA-binding domain superfamily/Winged helix DNA-binding domain"/>
    <property type="match status" value="1"/>
</dbReference>
<dbReference type="SMART" id="SM00862">
    <property type="entry name" value="Trans_reg_C"/>
    <property type="match status" value="1"/>
</dbReference>
<evidence type="ECO:0000313" key="10">
    <source>
        <dbReference type="EMBL" id="KKU95074.1"/>
    </source>
</evidence>
<feature type="domain" description="OmpR/PhoB-type" evidence="9">
    <location>
        <begin position="124"/>
        <end position="223"/>
    </location>
</feature>
<dbReference type="PROSITE" id="PS50110">
    <property type="entry name" value="RESPONSE_REGULATORY"/>
    <property type="match status" value="1"/>
</dbReference>
<comment type="caution">
    <text evidence="10">The sequence shown here is derived from an EMBL/GenBank/DDBJ whole genome shotgun (WGS) entry which is preliminary data.</text>
</comment>
<dbReference type="PANTHER" id="PTHR48111:SF22">
    <property type="entry name" value="REGULATOR OF RPOS"/>
    <property type="match status" value="1"/>
</dbReference>
<accession>A0A0G1ULQ8</accession>
<feature type="DNA-binding region" description="OmpR/PhoB-type" evidence="7">
    <location>
        <begin position="124"/>
        <end position="223"/>
    </location>
</feature>
<organism evidence="10 11">
    <name type="scientific">Candidatus Amesbacteria bacterium GW2011_GWC1_48_10</name>
    <dbReference type="NCBI Taxonomy" id="1618365"/>
    <lineage>
        <taxon>Bacteria</taxon>
        <taxon>Candidatus Amesiibacteriota</taxon>
    </lineage>
</organism>
<dbReference type="GO" id="GO:0032993">
    <property type="term" value="C:protein-DNA complex"/>
    <property type="evidence" value="ECO:0007669"/>
    <property type="project" value="TreeGrafter"/>
</dbReference>
<dbReference type="Gene3D" id="3.40.50.2300">
    <property type="match status" value="1"/>
</dbReference>
<reference evidence="10 11" key="1">
    <citation type="journal article" date="2015" name="Nature">
        <title>rRNA introns, odd ribosomes, and small enigmatic genomes across a large radiation of phyla.</title>
        <authorList>
            <person name="Brown C.T."/>
            <person name="Hug L.A."/>
            <person name="Thomas B.C."/>
            <person name="Sharon I."/>
            <person name="Castelle C.J."/>
            <person name="Singh A."/>
            <person name="Wilkins M.J."/>
            <person name="Williams K.H."/>
            <person name="Banfield J.F."/>
        </authorList>
    </citation>
    <scope>NUCLEOTIDE SEQUENCE [LARGE SCALE GENOMIC DNA]</scope>
</reference>
<dbReference type="EMBL" id="LCPE01000001">
    <property type="protein sequence ID" value="KKU95074.1"/>
    <property type="molecule type" value="Genomic_DNA"/>
</dbReference>
<dbReference type="SUPFAM" id="SSF52172">
    <property type="entry name" value="CheY-like"/>
    <property type="match status" value="1"/>
</dbReference>
<dbReference type="PROSITE" id="PS51755">
    <property type="entry name" value="OMPR_PHOB"/>
    <property type="match status" value="1"/>
</dbReference>
<dbReference type="FunFam" id="3.40.50.2300:FF:000001">
    <property type="entry name" value="DNA-binding response regulator PhoB"/>
    <property type="match status" value="1"/>
</dbReference>
<dbReference type="Pfam" id="PF00486">
    <property type="entry name" value="Trans_reg_C"/>
    <property type="match status" value="1"/>
</dbReference>
<feature type="domain" description="Response regulatory" evidence="8">
    <location>
        <begin position="2"/>
        <end position="116"/>
    </location>
</feature>
<evidence type="ECO:0000256" key="5">
    <source>
        <dbReference type="ARBA" id="ARBA00023163"/>
    </source>
</evidence>
<evidence type="ECO:0000256" key="2">
    <source>
        <dbReference type="ARBA" id="ARBA00023012"/>
    </source>
</evidence>
<dbReference type="Pfam" id="PF00072">
    <property type="entry name" value="Response_reg"/>
    <property type="match status" value="1"/>
</dbReference>
<evidence type="ECO:0000256" key="3">
    <source>
        <dbReference type="ARBA" id="ARBA00023015"/>
    </source>
</evidence>
<evidence type="ECO:0000256" key="7">
    <source>
        <dbReference type="PROSITE-ProRule" id="PRU01091"/>
    </source>
</evidence>
<evidence type="ECO:0000256" key="1">
    <source>
        <dbReference type="ARBA" id="ARBA00022553"/>
    </source>
</evidence>
<evidence type="ECO:0000313" key="11">
    <source>
        <dbReference type="Proteomes" id="UP000034877"/>
    </source>
</evidence>
<dbReference type="InterPro" id="IPR036388">
    <property type="entry name" value="WH-like_DNA-bd_sf"/>
</dbReference>
<dbReference type="InterPro" id="IPR039420">
    <property type="entry name" value="WalR-like"/>
</dbReference>
<feature type="modified residue" description="4-aspartylphosphate" evidence="6">
    <location>
        <position position="51"/>
    </location>
</feature>
<evidence type="ECO:0000259" key="8">
    <source>
        <dbReference type="PROSITE" id="PS50110"/>
    </source>
</evidence>
<evidence type="ECO:0000259" key="9">
    <source>
        <dbReference type="PROSITE" id="PS51755"/>
    </source>
</evidence>
<gene>
    <name evidence="10" type="ORF">UY22_C0001G0018</name>
</gene>
<dbReference type="SMART" id="SM00448">
    <property type="entry name" value="REC"/>
    <property type="match status" value="1"/>
</dbReference>